<sequence length="51" mass="5546">NATEKSSSSVIFNGETATVLSQAHSHSIIVNLDKTDSVIIKGEAYRKLKEK</sequence>
<dbReference type="EMBL" id="CAJVQB010083604">
    <property type="protein sequence ID" value="CAG8846454.1"/>
    <property type="molecule type" value="Genomic_DNA"/>
</dbReference>
<feature type="non-terminal residue" evidence="1">
    <location>
        <position position="1"/>
    </location>
</feature>
<comment type="caution">
    <text evidence="1">The sequence shown here is derived from an EMBL/GenBank/DDBJ whole genome shotgun (WGS) entry which is preliminary data.</text>
</comment>
<evidence type="ECO:0000313" key="1">
    <source>
        <dbReference type="EMBL" id="CAG8846454.1"/>
    </source>
</evidence>
<protein>
    <submittedName>
        <fullName evidence="1">42736_t:CDS:1</fullName>
    </submittedName>
</protein>
<proteinExistence type="predicted"/>
<evidence type="ECO:0000313" key="2">
    <source>
        <dbReference type="Proteomes" id="UP000789901"/>
    </source>
</evidence>
<dbReference type="Proteomes" id="UP000789901">
    <property type="component" value="Unassembled WGS sequence"/>
</dbReference>
<accession>A0ABN7X2G9</accession>
<organism evidence="1 2">
    <name type="scientific">Gigaspora margarita</name>
    <dbReference type="NCBI Taxonomy" id="4874"/>
    <lineage>
        <taxon>Eukaryota</taxon>
        <taxon>Fungi</taxon>
        <taxon>Fungi incertae sedis</taxon>
        <taxon>Mucoromycota</taxon>
        <taxon>Glomeromycotina</taxon>
        <taxon>Glomeromycetes</taxon>
        <taxon>Diversisporales</taxon>
        <taxon>Gigasporaceae</taxon>
        <taxon>Gigaspora</taxon>
    </lineage>
</organism>
<feature type="non-terminal residue" evidence="1">
    <location>
        <position position="51"/>
    </location>
</feature>
<name>A0ABN7X2G9_GIGMA</name>
<reference evidence="1 2" key="1">
    <citation type="submission" date="2021-06" db="EMBL/GenBank/DDBJ databases">
        <authorList>
            <person name="Kallberg Y."/>
            <person name="Tangrot J."/>
            <person name="Rosling A."/>
        </authorList>
    </citation>
    <scope>NUCLEOTIDE SEQUENCE [LARGE SCALE GENOMIC DNA]</scope>
    <source>
        <strain evidence="1 2">120-4 pot B 10/14</strain>
    </source>
</reference>
<gene>
    <name evidence="1" type="ORF">GMARGA_LOCUS38168</name>
</gene>
<keyword evidence="2" id="KW-1185">Reference proteome</keyword>